<name>A0AA89C1T1_PINIB</name>
<dbReference type="Pfam" id="PF17171">
    <property type="entry name" value="GST_C_6"/>
    <property type="match status" value="1"/>
</dbReference>
<evidence type="ECO:0000313" key="3">
    <source>
        <dbReference type="EMBL" id="KAK3095853.1"/>
    </source>
</evidence>
<sequence>MEYLKEERGINLNSHLTESQTAVARAFQKMTEENLYWTMCLEMFGEDTTAVESVIPYRGVKLWFTLWFLRRVIQKETWGHGIGRHTPDEVWSIAVGDMTAISDFLGEKKFFMGDEPCEVDCAMFGMLTMIICNMPTSKHERFLKDNLQNLEAYFERMKARFWPDWDQLTLKGDNYVNDHGKLYNFDHGDSTT</sequence>
<dbReference type="PANTHER" id="PTHR12289:SF41">
    <property type="entry name" value="FAILED AXON CONNECTIONS-RELATED"/>
    <property type="match status" value="1"/>
</dbReference>
<dbReference type="InterPro" id="IPR050931">
    <property type="entry name" value="Mito_Protein_Transport_Metaxin"/>
</dbReference>
<comment type="caution">
    <text evidence="3">The sequence shown here is derived from an EMBL/GenBank/DDBJ whole genome shotgun (WGS) entry which is preliminary data.</text>
</comment>
<dbReference type="InterPro" id="IPR036282">
    <property type="entry name" value="Glutathione-S-Trfase_C_sf"/>
</dbReference>
<feature type="domain" description="Thioredoxin-like fold" evidence="2">
    <location>
        <begin position="1"/>
        <end position="47"/>
    </location>
</feature>
<dbReference type="PANTHER" id="PTHR12289">
    <property type="entry name" value="METAXIN RELATED"/>
    <property type="match status" value="1"/>
</dbReference>
<feature type="domain" description="Metaxin glutathione S-transferase" evidence="1">
    <location>
        <begin position="96"/>
        <end position="157"/>
    </location>
</feature>
<dbReference type="Gene3D" id="1.20.1050.10">
    <property type="match status" value="1"/>
</dbReference>
<dbReference type="CDD" id="cd03193">
    <property type="entry name" value="GST_C_Metaxin"/>
    <property type="match status" value="1"/>
</dbReference>
<accession>A0AA89C1T1</accession>
<gene>
    <name evidence="3" type="ORF">FSP39_020029</name>
</gene>
<organism evidence="3 4">
    <name type="scientific">Pinctada imbricata</name>
    <name type="common">Atlantic pearl-oyster</name>
    <name type="synonym">Pinctada martensii</name>
    <dbReference type="NCBI Taxonomy" id="66713"/>
    <lineage>
        <taxon>Eukaryota</taxon>
        <taxon>Metazoa</taxon>
        <taxon>Spiralia</taxon>
        <taxon>Lophotrochozoa</taxon>
        <taxon>Mollusca</taxon>
        <taxon>Bivalvia</taxon>
        <taxon>Autobranchia</taxon>
        <taxon>Pteriomorphia</taxon>
        <taxon>Pterioida</taxon>
        <taxon>Pterioidea</taxon>
        <taxon>Pteriidae</taxon>
        <taxon>Pinctada</taxon>
    </lineage>
</organism>
<dbReference type="EMBL" id="VSWD01000008">
    <property type="protein sequence ID" value="KAK3095853.1"/>
    <property type="molecule type" value="Genomic_DNA"/>
</dbReference>
<proteinExistence type="predicted"/>
<keyword evidence="4" id="KW-1185">Reference proteome</keyword>
<evidence type="ECO:0000313" key="4">
    <source>
        <dbReference type="Proteomes" id="UP001186944"/>
    </source>
</evidence>
<evidence type="ECO:0000259" key="1">
    <source>
        <dbReference type="Pfam" id="PF17171"/>
    </source>
</evidence>
<dbReference type="AlphaFoldDB" id="A0AA89C1T1"/>
<dbReference type="SUPFAM" id="SSF47616">
    <property type="entry name" value="GST C-terminal domain-like"/>
    <property type="match status" value="1"/>
</dbReference>
<reference evidence="3" key="1">
    <citation type="submission" date="2019-08" db="EMBL/GenBank/DDBJ databases">
        <title>The improved chromosome-level genome for the pearl oyster Pinctada fucata martensii using PacBio sequencing and Hi-C.</title>
        <authorList>
            <person name="Zheng Z."/>
        </authorList>
    </citation>
    <scope>NUCLEOTIDE SEQUENCE</scope>
    <source>
        <strain evidence="3">ZZ-2019</strain>
        <tissue evidence="3">Adductor muscle</tissue>
    </source>
</reference>
<dbReference type="Proteomes" id="UP001186944">
    <property type="component" value="Unassembled WGS sequence"/>
</dbReference>
<evidence type="ECO:0008006" key="5">
    <source>
        <dbReference type="Google" id="ProtNLM"/>
    </source>
</evidence>
<evidence type="ECO:0000259" key="2">
    <source>
        <dbReference type="Pfam" id="PF17172"/>
    </source>
</evidence>
<dbReference type="GO" id="GO:0005737">
    <property type="term" value="C:cytoplasm"/>
    <property type="evidence" value="ECO:0007669"/>
    <property type="project" value="TreeGrafter"/>
</dbReference>
<dbReference type="InterPro" id="IPR012336">
    <property type="entry name" value="Thioredoxin-like_fold"/>
</dbReference>
<dbReference type="InterPro" id="IPR033468">
    <property type="entry name" value="Metaxin_GST"/>
</dbReference>
<protein>
    <recommendedName>
        <fullName evidence="5">Failed axon connections-like protein</fullName>
    </recommendedName>
</protein>
<dbReference type="Pfam" id="PF17172">
    <property type="entry name" value="GST_N_4"/>
    <property type="match status" value="1"/>
</dbReference>